<organism evidence="1 2">
    <name type="scientific">Streptomyces yunnanensis</name>
    <dbReference type="NCBI Taxonomy" id="156453"/>
    <lineage>
        <taxon>Bacteria</taxon>
        <taxon>Bacillati</taxon>
        <taxon>Actinomycetota</taxon>
        <taxon>Actinomycetes</taxon>
        <taxon>Kitasatosporales</taxon>
        <taxon>Streptomycetaceae</taxon>
        <taxon>Streptomyces</taxon>
    </lineage>
</organism>
<sequence>MRIDPAEILVRYLRSLEELKHVFIGGDMVGRKTGQPAIIADHAGGERVVKHRMDRFDFTLNFFGKSKSEAAGLAYVAREYLLEHFPDQVVSNYYVADVREVDSPVTLPDYGSDESRFVHQIQFFIFEVDNG</sequence>
<dbReference type="Proteomes" id="UP001218629">
    <property type="component" value="Chromosome"/>
</dbReference>
<keyword evidence="2" id="KW-1185">Reference proteome</keyword>
<name>A0ABY8A1W5_9ACTN</name>
<evidence type="ECO:0000313" key="2">
    <source>
        <dbReference type="Proteomes" id="UP001218629"/>
    </source>
</evidence>
<proteinExistence type="predicted"/>
<dbReference type="EMBL" id="CP095749">
    <property type="protein sequence ID" value="WEB38761.1"/>
    <property type="molecule type" value="Genomic_DNA"/>
</dbReference>
<dbReference type="RefSeq" id="WP_275306520.1">
    <property type="nucleotide sequence ID" value="NZ_CP095749.1"/>
</dbReference>
<protein>
    <submittedName>
        <fullName evidence="1">Uncharacterized protein</fullName>
    </submittedName>
</protein>
<reference evidence="1 2" key="1">
    <citation type="submission" date="2022-03" db="EMBL/GenBank/DDBJ databases">
        <title>Streptomyces yunnanensis P86,complete genome.</title>
        <authorList>
            <person name="Chen S."/>
            <person name="Zhang Q."/>
        </authorList>
    </citation>
    <scope>NUCLEOTIDE SEQUENCE [LARGE SCALE GENOMIC DNA]</scope>
    <source>
        <strain evidence="1 2">P86</strain>
    </source>
</reference>
<evidence type="ECO:0000313" key="1">
    <source>
        <dbReference type="EMBL" id="WEB38761.1"/>
    </source>
</evidence>
<accession>A0ABY8A1W5</accession>
<gene>
    <name evidence="1" type="ORF">MOV08_05210</name>
</gene>